<dbReference type="Proteomes" id="UP000010121">
    <property type="component" value="Unassembled WGS sequence"/>
</dbReference>
<protein>
    <recommendedName>
        <fullName evidence="1">GIY-YIG domain-containing protein</fullName>
    </recommendedName>
</protein>
<dbReference type="eggNOG" id="ENOG502Z9J4">
    <property type="taxonomic scope" value="Bacteria"/>
</dbReference>
<dbReference type="EMBL" id="ACYY01000019">
    <property type="protein sequence ID" value="EEW24449.1"/>
    <property type="molecule type" value="Genomic_DNA"/>
</dbReference>
<dbReference type="SUPFAM" id="SSF82771">
    <property type="entry name" value="GIY-YIG endonuclease"/>
    <property type="match status" value="1"/>
</dbReference>
<dbReference type="CDD" id="cd10446">
    <property type="entry name" value="GIY-YIG_unchar_1"/>
    <property type="match status" value="1"/>
</dbReference>
<dbReference type="AlphaFoldDB" id="C8S3K1"/>
<sequence>MKFNLLLRDGGFDPAQVSVILHTTNLHPFRALLPVVVADHPDLFDAYQSVHSRSATAILLARPFAASFVPLTGRRMVFAGLFAVRPEGEFPVEDIYADPRFARLEKEFGATDTGPAANLARGGRQVRFAMSRLEALSDLVGRLTIAAPGGRTYVRIAANLGADIAAISEESLLRRHPPEWREMILSAIELRALPRDWAARLAEWRGVYLIVDQTDGARYVGSAYGAENLLGRWRAHVAGDRGVTVELARRDPAAFRFSILQRLDPDLAPDQVIGVEQNWKRRLDTVSHGLNRA</sequence>
<organism evidence="2 3">
    <name type="scientific">Rhodobacter ferrooxidans</name>
    <dbReference type="NCBI Taxonomy" id="371731"/>
    <lineage>
        <taxon>Bacteria</taxon>
        <taxon>Pseudomonadati</taxon>
        <taxon>Pseudomonadota</taxon>
        <taxon>Alphaproteobacteria</taxon>
        <taxon>Rhodobacterales</taxon>
        <taxon>Rhodobacter group</taxon>
        <taxon>Rhodobacter</taxon>
    </lineage>
</organism>
<dbReference type="RefSeq" id="WP_008031726.1">
    <property type="nucleotide sequence ID" value="NZ_ACYY01000019.1"/>
</dbReference>
<dbReference type="InterPro" id="IPR000305">
    <property type="entry name" value="GIY-YIG_endonuc"/>
</dbReference>
<feature type="domain" description="GIY-YIG" evidence="1">
    <location>
        <begin position="203"/>
        <end position="292"/>
    </location>
</feature>
<comment type="caution">
    <text evidence="2">The sequence shown here is derived from an EMBL/GenBank/DDBJ whole genome shotgun (WGS) entry which is preliminary data.</text>
</comment>
<dbReference type="Gene3D" id="3.40.1440.10">
    <property type="entry name" value="GIY-YIG endonuclease"/>
    <property type="match status" value="1"/>
</dbReference>
<keyword evidence="3" id="KW-1185">Reference proteome</keyword>
<name>C8S3K1_9RHOB</name>
<dbReference type="PROSITE" id="PS50164">
    <property type="entry name" value="GIY_YIG"/>
    <property type="match status" value="1"/>
</dbReference>
<dbReference type="STRING" id="371731.Rsw2DRAFT_2629"/>
<dbReference type="InterPro" id="IPR035901">
    <property type="entry name" value="GIY-YIG_endonuc_sf"/>
</dbReference>
<gene>
    <name evidence="2" type="ORF">Rsw2DRAFT_2629</name>
</gene>
<proteinExistence type="predicted"/>
<reference evidence="2 3" key="1">
    <citation type="submission" date="2009-08" db="EMBL/GenBank/DDBJ databases">
        <title>The draft genome of Rhodobacter sp. SW2.</title>
        <authorList>
            <consortium name="US DOE Joint Genome Institute (JGI-PGF)"/>
            <person name="Lucas S."/>
            <person name="Copeland A."/>
            <person name="Lapidus A."/>
            <person name="Glavina del Rio T."/>
            <person name="Tice H."/>
            <person name="Bruce D."/>
            <person name="Goodwin L."/>
            <person name="Pitluck S."/>
            <person name="Larimer F."/>
            <person name="Land M.L."/>
            <person name="Hauser L."/>
            <person name="Emerson D."/>
        </authorList>
    </citation>
    <scope>NUCLEOTIDE SEQUENCE [LARGE SCALE GENOMIC DNA]</scope>
    <source>
        <strain evidence="2 3">SW2</strain>
    </source>
</reference>
<accession>C8S3K1</accession>
<evidence type="ECO:0000313" key="2">
    <source>
        <dbReference type="EMBL" id="EEW24449.1"/>
    </source>
</evidence>
<evidence type="ECO:0000259" key="1">
    <source>
        <dbReference type="PROSITE" id="PS50164"/>
    </source>
</evidence>
<evidence type="ECO:0000313" key="3">
    <source>
        <dbReference type="Proteomes" id="UP000010121"/>
    </source>
</evidence>
<dbReference type="OrthoDB" id="89044at2"/>